<dbReference type="EMBL" id="FN430077">
    <property type="protein sequence ID" value="CAZ81513.1"/>
    <property type="molecule type" value="Genomic_DNA"/>
</dbReference>
<organism evidence="2 3">
    <name type="scientific">Tuber melanosporum (strain Mel28)</name>
    <name type="common">Perigord black truffle</name>
    <dbReference type="NCBI Taxonomy" id="656061"/>
    <lineage>
        <taxon>Eukaryota</taxon>
        <taxon>Fungi</taxon>
        <taxon>Dikarya</taxon>
        <taxon>Ascomycota</taxon>
        <taxon>Pezizomycotina</taxon>
        <taxon>Pezizomycetes</taxon>
        <taxon>Pezizales</taxon>
        <taxon>Tuberaceae</taxon>
        <taxon>Tuber</taxon>
    </lineage>
</organism>
<evidence type="ECO:0000313" key="3">
    <source>
        <dbReference type="Proteomes" id="UP000006911"/>
    </source>
</evidence>
<dbReference type="eggNOG" id="ENOG502S8PP">
    <property type="taxonomic scope" value="Eukaryota"/>
</dbReference>
<dbReference type="OMA" id="CKGFANT"/>
<dbReference type="InterPro" id="IPR036444">
    <property type="entry name" value="PLipase_A2_dom_sf"/>
</dbReference>
<accession>D5GAH0</accession>
<evidence type="ECO:0000256" key="1">
    <source>
        <dbReference type="SAM" id="SignalP"/>
    </source>
</evidence>
<evidence type="ECO:0000313" key="2">
    <source>
        <dbReference type="EMBL" id="CAZ81513.1"/>
    </source>
</evidence>
<dbReference type="InParanoid" id="D5GAH0"/>
<dbReference type="GO" id="GO:0050482">
    <property type="term" value="P:arachidonate secretion"/>
    <property type="evidence" value="ECO:0007669"/>
    <property type="project" value="InterPro"/>
</dbReference>
<name>D5GAH0_TUBMM</name>
<dbReference type="SUPFAM" id="SSF48619">
    <property type="entry name" value="Phospholipase A2, PLA2"/>
    <property type="match status" value="1"/>
</dbReference>
<dbReference type="AlphaFoldDB" id="D5GAH0"/>
<feature type="signal peptide" evidence="1">
    <location>
        <begin position="1"/>
        <end position="19"/>
    </location>
</feature>
<proteinExistence type="predicted"/>
<keyword evidence="1" id="KW-0732">Signal</keyword>
<dbReference type="InterPro" id="IPR015141">
    <property type="entry name" value="PLipase_A2_prok/fun"/>
</dbReference>
<dbReference type="GO" id="GO:0004623">
    <property type="term" value="F:phospholipase A2 activity"/>
    <property type="evidence" value="ECO:0007669"/>
    <property type="project" value="InterPro"/>
</dbReference>
<feature type="chain" id="PRO_5003072030" evidence="1">
    <location>
        <begin position="20"/>
        <end position="216"/>
    </location>
</feature>
<keyword evidence="3" id="KW-1185">Reference proteome</keyword>
<dbReference type="KEGG" id="tml:GSTUM_00003580001"/>
<dbReference type="RefSeq" id="XP_002837322.1">
    <property type="nucleotide sequence ID" value="XM_002837276.1"/>
</dbReference>
<dbReference type="Pfam" id="PF09056">
    <property type="entry name" value="Phospholip_A2_3"/>
    <property type="match status" value="1"/>
</dbReference>
<protein>
    <submittedName>
        <fullName evidence="2">(Perigord truffle) hypothetical protein</fullName>
    </submittedName>
</protein>
<dbReference type="Proteomes" id="UP000006911">
    <property type="component" value="Unassembled WGS sequence"/>
</dbReference>
<dbReference type="GO" id="GO:0006644">
    <property type="term" value="P:phospholipid metabolic process"/>
    <property type="evidence" value="ECO:0007669"/>
    <property type="project" value="InterPro"/>
</dbReference>
<dbReference type="HOGENOM" id="CLU_1278450_0_0_1"/>
<dbReference type="Gene3D" id="1.20.90.10">
    <property type="entry name" value="Phospholipase A2 domain"/>
    <property type="match status" value="1"/>
</dbReference>
<reference evidence="2 3" key="1">
    <citation type="journal article" date="2010" name="Nature">
        <title>Perigord black truffle genome uncovers evolutionary origins and mechanisms of symbiosis.</title>
        <authorList>
            <person name="Martin F."/>
            <person name="Kohler A."/>
            <person name="Murat C."/>
            <person name="Balestrini R."/>
            <person name="Coutinho P.M."/>
            <person name="Jaillon O."/>
            <person name="Montanini B."/>
            <person name="Morin E."/>
            <person name="Noel B."/>
            <person name="Percudani R."/>
            <person name="Porcel B."/>
            <person name="Rubini A."/>
            <person name="Amicucci A."/>
            <person name="Amselem J."/>
            <person name="Anthouard V."/>
            <person name="Arcioni S."/>
            <person name="Artiguenave F."/>
            <person name="Aury J.M."/>
            <person name="Ballario P."/>
            <person name="Bolchi A."/>
            <person name="Brenna A."/>
            <person name="Brun A."/>
            <person name="Buee M."/>
            <person name="Cantarel B."/>
            <person name="Chevalier G."/>
            <person name="Couloux A."/>
            <person name="Da Silva C."/>
            <person name="Denoeud F."/>
            <person name="Duplessis S."/>
            <person name="Ghignone S."/>
            <person name="Hilselberger B."/>
            <person name="Iotti M."/>
            <person name="Marcais B."/>
            <person name="Mello A."/>
            <person name="Miranda M."/>
            <person name="Pacioni G."/>
            <person name="Quesneville H."/>
            <person name="Riccioni C."/>
            <person name="Ruotolo R."/>
            <person name="Splivallo R."/>
            <person name="Stocchi V."/>
            <person name="Tisserant E."/>
            <person name="Viscomi A.R."/>
            <person name="Zambonelli A."/>
            <person name="Zampieri E."/>
            <person name="Henrissat B."/>
            <person name="Lebrun M.H."/>
            <person name="Paolocci F."/>
            <person name="Bonfante P."/>
            <person name="Ottonello S."/>
            <person name="Wincker P."/>
        </authorList>
    </citation>
    <scope>NUCLEOTIDE SEQUENCE [LARGE SCALE GENOMIC DNA]</scope>
    <source>
        <strain evidence="2 3">Mel28</strain>
    </source>
</reference>
<gene>
    <name evidence="2" type="ORF">GSTUM_00003580001</name>
</gene>
<dbReference type="GeneID" id="9187453"/>
<sequence length="216" mass="23578">MVKIAAILLLMGVLANAAALPVSEPAAAPISEPAALVKRGNAATIAAESSDIPDFSVQLTHPTGEGDRGNVTDQTDLSRDIIPETQAASFAADADQAASSPRSVTDRLLYSTTMGAFLTAKRNRNPRNLDWTDDGCSNSPDKPAGFNFLDSCKRHDFGYRNYKKQRRFTEGNRKRVDNNFKKDLYKECSKHFGPIGSACRRIADTYYTAVRRFGGL</sequence>